<dbReference type="PANTHER" id="PTHR30204:SF67">
    <property type="entry name" value="HTH-TYPE TRANSCRIPTIONAL REGULATOR MLRA-RELATED"/>
    <property type="match status" value="1"/>
</dbReference>
<evidence type="ECO:0000313" key="6">
    <source>
        <dbReference type="Proteomes" id="UP000288983"/>
    </source>
</evidence>
<keyword evidence="2" id="KW-0238">DNA-binding</keyword>
<protein>
    <submittedName>
        <fullName evidence="5">Helix-turn-helix-type transcriptional regulator</fullName>
    </submittedName>
</protein>
<dbReference type="InterPro" id="IPR036594">
    <property type="entry name" value="Meth_synthase_dom"/>
</dbReference>
<dbReference type="CDD" id="cd01104">
    <property type="entry name" value="HTH_MlrA-CarA"/>
    <property type="match status" value="1"/>
</dbReference>
<gene>
    <name evidence="5" type="ORF">DM813_07685</name>
</gene>
<dbReference type="PROSITE" id="PS50937">
    <property type="entry name" value="HTH_MERR_2"/>
    <property type="match status" value="1"/>
</dbReference>
<feature type="domain" description="HTH merR-type" evidence="4">
    <location>
        <begin position="6"/>
        <end position="75"/>
    </location>
</feature>
<dbReference type="SUPFAM" id="SSF46955">
    <property type="entry name" value="Putative DNA-binding domain"/>
    <property type="match status" value="1"/>
</dbReference>
<dbReference type="InterPro" id="IPR009061">
    <property type="entry name" value="DNA-bd_dom_put_sf"/>
</dbReference>
<dbReference type="Pfam" id="PF02607">
    <property type="entry name" value="B12-binding_2"/>
    <property type="match status" value="1"/>
</dbReference>
<dbReference type="InterPro" id="IPR000551">
    <property type="entry name" value="MerR-type_HTH_dom"/>
</dbReference>
<evidence type="ECO:0000259" key="4">
    <source>
        <dbReference type="PROSITE" id="PS50937"/>
    </source>
</evidence>
<evidence type="ECO:0000256" key="1">
    <source>
        <dbReference type="ARBA" id="ARBA00023015"/>
    </source>
</evidence>
<keyword evidence="3" id="KW-0804">Transcription</keyword>
<dbReference type="InterPro" id="IPR003759">
    <property type="entry name" value="Cbl-bd_cap"/>
</dbReference>
<proteinExistence type="predicted"/>
<dbReference type="Pfam" id="PF13411">
    <property type="entry name" value="MerR_1"/>
    <property type="match status" value="1"/>
</dbReference>
<dbReference type="GO" id="GO:0003677">
    <property type="term" value="F:DNA binding"/>
    <property type="evidence" value="ECO:0007669"/>
    <property type="project" value="UniProtKB-KW"/>
</dbReference>
<reference evidence="5 6" key="1">
    <citation type="submission" date="2018-06" db="EMBL/GenBank/DDBJ databases">
        <title>Bacteria isolated from soil of Wuhan.</title>
        <authorList>
            <person name="Wei X."/>
            <person name="Chunhua H."/>
        </authorList>
    </citation>
    <scope>NUCLEOTIDE SEQUENCE [LARGE SCALE GENOMIC DNA]</scope>
    <source>
        <strain evidence="6">xwS2</strain>
    </source>
</reference>
<dbReference type="GO" id="GO:0003700">
    <property type="term" value="F:DNA-binding transcription factor activity"/>
    <property type="evidence" value="ECO:0007669"/>
    <property type="project" value="InterPro"/>
</dbReference>
<dbReference type="PANTHER" id="PTHR30204">
    <property type="entry name" value="REDOX-CYCLING DRUG-SENSING TRANSCRIPTIONAL ACTIVATOR SOXR"/>
    <property type="match status" value="1"/>
</dbReference>
<comment type="caution">
    <text evidence="5">The sequence shown here is derived from an EMBL/GenBank/DDBJ whole genome shotgun (WGS) entry which is preliminary data.</text>
</comment>
<dbReference type="Gene3D" id="1.10.1240.10">
    <property type="entry name" value="Methionine synthase domain"/>
    <property type="match status" value="1"/>
</dbReference>
<evidence type="ECO:0000256" key="3">
    <source>
        <dbReference type="ARBA" id="ARBA00023163"/>
    </source>
</evidence>
<dbReference type="OrthoDB" id="9800334at2"/>
<name>A0A443ZXB3_9PSED</name>
<organism evidence="5 6">
    <name type="scientific">Pseudomonas alkylphenolica</name>
    <dbReference type="NCBI Taxonomy" id="237609"/>
    <lineage>
        <taxon>Bacteria</taxon>
        <taxon>Pseudomonadati</taxon>
        <taxon>Pseudomonadota</taxon>
        <taxon>Gammaproteobacteria</taxon>
        <taxon>Pseudomonadales</taxon>
        <taxon>Pseudomonadaceae</taxon>
        <taxon>Pseudomonas</taxon>
    </lineage>
</organism>
<dbReference type="Gene3D" id="1.10.1660.10">
    <property type="match status" value="1"/>
</dbReference>
<sequence length="298" mass="33702">MQSELMLPIREVTRLTGVNPVTLRAWERRYGLVVPQRTGKGHRLYSQEDIERIRQILRWLNHGVAVGQVGALLDSTPGEPATSSGSDWTRLRQQLLEAISDLAQRRLDQLLNQAISLYPVATLCEHLFMPLFNTLEVRWQGQLAARLEQVFFHSWLRSKLGARTYHNNHQFSGPPLLLLNATPLAFDPHLWLCAWLASDAGLPVEVLDWVLPVNELAVAVARIQPRALLISISRTVDLHHLQRSLAAIDLPILLSGSVISIHRETIEGWPPAELHLFETPQQVLQGLHQLNLVRDRAP</sequence>
<accession>A0A443ZXB3</accession>
<keyword evidence="1" id="KW-0805">Transcription regulation</keyword>
<evidence type="ECO:0000313" key="5">
    <source>
        <dbReference type="EMBL" id="RWU25586.1"/>
    </source>
</evidence>
<dbReference type="SMART" id="SM00422">
    <property type="entry name" value="HTH_MERR"/>
    <property type="match status" value="1"/>
</dbReference>
<dbReference type="RefSeq" id="WP_128322787.1">
    <property type="nucleotide sequence ID" value="NZ_QJRG01000034.1"/>
</dbReference>
<dbReference type="EMBL" id="QJRG01000034">
    <property type="protein sequence ID" value="RWU25586.1"/>
    <property type="molecule type" value="Genomic_DNA"/>
</dbReference>
<dbReference type="Proteomes" id="UP000288983">
    <property type="component" value="Unassembled WGS sequence"/>
</dbReference>
<dbReference type="InterPro" id="IPR047057">
    <property type="entry name" value="MerR_fam"/>
</dbReference>
<dbReference type="AlphaFoldDB" id="A0A443ZXB3"/>
<evidence type="ECO:0000256" key="2">
    <source>
        <dbReference type="ARBA" id="ARBA00023125"/>
    </source>
</evidence>